<evidence type="ECO:0000313" key="4">
    <source>
        <dbReference type="EMBL" id="MEQ2400276.1"/>
    </source>
</evidence>
<dbReference type="InterPro" id="IPR001119">
    <property type="entry name" value="SLH_dom"/>
</dbReference>
<dbReference type="PANTHER" id="PTHR43308:SF5">
    <property type="entry name" value="S-LAYER PROTEIN _ PEPTIDOGLYCAN ENDO-BETA-N-ACETYLGLUCOSAMINIDASE"/>
    <property type="match status" value="1"/>
</dbReference>
<feature type="region of interest" description="Disordered" evidence="1">
    <location>
        <begin position="228"/>
        <end position="274"/>
    </location>
</feature>
<dbReference type="InterPro" id="IPR051465">
    <property type="entry name" value="Cell_Envelope_Struct_Comp"/>
</dbReference>
<comment type="caution">
    <text evidence="4">The sequence shown here is derived from an EMBL/GenBank/DDBJ whole genome shotgun (WGS) entry which is preliminary data.</text>
</comment>
<dbReference type="RefSeq" id="WP_349169925.1">
    <property type="nucleotide sequence ID" value="NZ_JBBMFO010000002.1"/>
</dbReference>
<proteinExistence type="predicted"/>
<reference evidence="4 5" key="1">
    <citation type="submission" date="2024-03" db="EMBL/GenBank/DDBJ databases">
        <title>Human intestinal bacterial collection.</title>
        <authorList>
            <person name="Pauvert C."/>
            <person name="Hitch T.C.A."/>
            <person name="Clavel T."/>
        </authorList>
    </citation>
    <scope>NUCLEOTIDE SEQUENCE [LARGE SCALE GENOMIC DNA]</scope>
    <source>
        <strain evidence="4 5">CLA-SR-H025</strain>
    </source>
</reference>
<keyword evidence="2" id="KW-0732">Signal</keyword>
<dbReference type="Pfam" id="PF00395">
    <property type="entry name" value="SLH"/>
    <property type="match status" value="1"/>
</dbReference>
<protein>
    <submittedName>
        <fullName evidence="4">S-layer homology domain-containing protein</fullName>
    </submittedName>
</protein>
<evidence type="ECO:0000313" key="5">
    <source>
        <dbReference type="Proteomes" id="UP001447979"/>
    </source>
</evidence>
<accession>A0ABV1CDN9</accession>
<feature type="signal peptide" evidence="2">
    <location>
        <begin position="1"/>
        <end position="23"/>
    </location>
</feature>
<evidence type="ECO:0000259" key="3">
    <source>
        <dbReference type="PROSITE" id="PS51272"/>
    </source>
</evidence>
<feature type="chain" id="PRO_5046513962" evidence="2">
    <location>
        <begin position="24"/>
        <end position="351"/>
    </location>
</feature>
<feature type="domain" description="SLH" evidence="3">
    <location>
        <begin position="23"/>
        <end position="88"/>
    </location>
</feature>
<evidence type="ECO:0000256" key="1">
    <source>
        <dbReference type="SAM" id="MobiDB-lite"/>
    </source>
</evidence>
<dbReference type="PROSITE" id="PS51272">
    <property type="entry name" value="SLH"/>
    <property type="match status" value="2"/>
</dbReference>
<feature type="domain" description="SLH" evidence="3">
    <location>
        <begin position="161"/>
        <end position="225"/>
    </location>
</feature>
<name>A0ABV1CDN9_9FIRM</name>
<evidence type="ECO:0000256" key="2">
    <source>
        <dbReference type="SAM" id="SignalP"/>
    </source>
</evidence>
<dbReference type="EMBL" id="JBBMFO010000002">
    <property type="protein sequence ID" value="MEQ2400276.1"/>
    <property type="molecule type" value="Genomic_DNA"/>
</dbReference>
<dbReference type="PANTHER" id="PTHR43308">
    <property type="entry name" value="OUTER MEMBRANE PROTEIN ALPHA-RELATED"/>
    <property type="match status" value="1"/>
</dbReference>
<organism evidence="4 5">
    <name type="scientific">Peptoniphilus hominis</name>
    <name type="common">ex Hitch et al. 2025</name>
    <dbReference type="NCBI Taxonomy" id="3133174"/>
    <lineage>
        <taxon>Bacteria</taxon>
        <taxon>Bacillati</taxon>
        <taxon>Bacillota</taxon>
        <taxon>Tissierellia</taxon>
        <taxon>Tissierellales</taxon>
        <taxon>Peptoniphilaceae</taxon>
        <taxon>Peptoniphilus</taxon>
    </lineage>
</organism>
<keyword evidence="5" id="KW-1185">Reference proteome</keyword>
<gene>
    <name evidence="4" type="ORF">WMO19_01510</name>
</gene>
<sequence length="351" mass="38371">MKKKFIAIGLSALLLFAPLNIFAKSFTDLSKNGKSAWAYDYVEELSKENILKGYEDGSFKPNNPVSFLEIMQILKTVLNPSQDEINSARAAYLEFVNANGIVDWAKDAVCYNLYHGTITEKTITSAREKGFLENKVYPNRNTIAVYYARAFKLEKTTDTSNLKYKDINNINPLTMEYLPSLVSANIFTSTGSDGNFNGNFAIRRSEIAVITSRGLAYVSGNLDKVKGNGNAPAGEDLSVNNSDNKAPEENNDANNAVNNNSILNGGEAKGNTEDLTPAEVGTMVNFKGEVIEVIDGGNVKFIRVKVTESDSDKFGPGNIITINTFKAHKLNDLVEGSGIFGENSLTNIKLK</sequence>
<dbReference type="Proteomes" id="UP001447979">
    <property type="component" value="Unassembled WGS sequence"/>
</dbReference>
<feature type="compositionally biased region" description="Low complexity" evidence="1">
    <location>
        <begin position="252"/>
        <end position="264"/>
    </location>
</feature>